<dbReference type="EMBL" id="BAAAUX010000019">
    <property type="protein sequence ID" value="GAA2804410.1"/>
    <property type="molecule type" value="Genomic_DNA"/>
</dbReference>
<dbReference type="Proteomes" id="UP001500979">
    <property type="component" value="Unassembled WGS sequence"/>
</dbReference>
<reference evidence="6 7" key="1">
    <citation type="journal article" date="2019" name="Int. J. Syst. Evol. Microbiol.">
        <title>The Global Catalogue of Microorganisms (GCM) 10K type strain sequencing project: providing services to taxonomists for standard genome sequencing and annotation.</title>
        <authorList>
            <consortium name="The Broad Institute Genomics Platform"/>
            <consortium name="The Broad Institute Genome Sequencing Center for Infectious Disease"/>
            <person name="Wu L."/>
            <person name="Ma J."/>
        </authorList>
    </citation>
    <scope>NUCLEOTIDE SEQUENCE [LARGE SCALE GENOMIC DNA]</scope>
    <source>
        <strain evidence="6 7">JCM 9383</strain>
    </source>
</reference>
<dbReference type="PANTHER" id="PTHR30061:SF50">
    <property type="entry name" value="MALTOSE_MALTODEXTRIN-BINDING PERIPLASMIC PROTEIN"/>
    <property type="match status" value="1"/>
</dbReference>
<dbReference type="PANTHER" id="PTHR30061">
    <property type="entry name" value="MALTOSE-BINDING PERIPLASMIC PROTEIN"/>
    <property type="match status" value="1"/>
</dbReference>
<evidence type="ECO:0000256" key="1">
    <source>
        <dbReference type="ARBA" id="ARBA00008520"/>
    </source>
</evidence>
<dbReference type="CDD" id="cd14750">
    <property type="entry name" value="PBP2_TMBP"/>
    <property type="match status" value="1"/>
</dbReference>
<gene>
    <name evidence="6" type="ORF">GCM10010470_44480</name>
</gene>
<accession>A0ABN3VGZ5</accession>
<keyword evidence="2" id="KW-0813">Transport</keyword>
<keyword evidence="3 5" id="KW-0732">Signal</keyword>
<evidence type="ECO:0000256" key="4">
    <source>
        <dbReference type="SAM" id="MobiDB-lite"/>
    </source>
</evidence>
<comment type="similarity">
    <text evidence="1">Belongs to the bacterial solute-binding protein 1 family.</text>
</comment>
<comment type="caution">
    <text evidence="6">The sequence shown here is derived from an EMBL/GenBank/DDBJ whole genome shotgun (WGS) entry which is preliminary data.</text>
</comment>
<sequence length="427" mass="46000">MQFARARSLATLTTLSIALTGCVGTGTTAPAPERAPEGTVTDPASARGASGDVTICGHRDTGVFKTLTDSFNARATGVTARYVELGQDTDITRAQAIQRLEGGSAECDLYLMDVTWTGEWAAQSWVQDQSRLVEQRGDDLIPSTLDTARYDGRHWGTPFYTNAGLMFYRSDRVPPPTTWKQVYEQARLHPQNQVEMQAKQYEGLTVNFLEMLYSAGGSVLDERGGITVDSPQTRAVLTTMAEGIRSGAVDRASLTYEEDGSRRAYESGAAGQLRQWPSAYKLIQQTGAGPATAVAPLPAFDEHTRPAAVLGGWNLAIAASSDNTGGAVALIDYATSAEFQKTMAVKHAQAPVVASVYDNPEVRAKIPFIDQLRQSVLSAKPRPKSSVYAQISKAIHSNVYPVLAGEVDVETAVRKMAADIKTAQETF</sequence>
<evidence type="ECO:0000256" key="5">
    <source>
        <dbReference type="SAM" id="SignalP"/>
    </source>
</evidence>
<evidence type="ECO:0000256" key="2">
    <source>
        <dbReference type="ARBA" id="ARBA00022448"/>
    </source>
</evidence>
<evidence type="ECO:0000313" key="7">
    <source>
        <dbReference type="Proteomes" id="UP001500979"/>
    </source>
</evidence>
<feature type="region of interest" description="Disordered" evidence="4">
    <location>
        <begin position="27"/>
        <end position="46"/>
    </location>
</feature>
<dbReference type="Pfam" id="PF01547">
    <property type="entry name" value="SBP_bac_1"/>
    <property type="match status" value="1"/>
</dbReference>
<dbReference type="RefSeq" id="WP_344682705.1">
    <property type="nucleotide sequence ID" value="NZ_BAAAUX010000019.1"/>
</dbReference>
<organism evidence="6 7">
    <name type="scientific">Saccharopolyspora taberi</name>
    <dbReference type="NCBI Taxonomy" id="60895"/>
    <lineage>
        <taxon>Bacteria</taxon>
        <taxon>Bacillati</taxon>
        <taxon>Actinomycetota</taxon>
        <taxon>Actinomycetes</taxon>
        <taxon>Pseudonocardiales</taxon>
        <taxon>Pseudonocardiaceae</taxon>
        <taxon>Saccharopolyspora</taxon>
    </lineage>
</organism>
<feature type="chain" id="PRO_5046300830" evidence="5">
    <location>
        <begin position="24"/>
        <end position="427"/>
    </location>
</feature>
<proteinExistence type="inferred from homology"/>
<dbReference type="SUPFAM" id="SSF53850">
    <property type="entry name" value="Periplasmic binding protein-like II"/>
    <property type="match status" value="1"/>
</dbReference>
<evidence type="ECO:0000256" key="3">
    <source>
        <dbReference type="ARBA" id="ARBA00022729"/>
    </source>
</evidence>
<dbReference type="Gene3D" id="3.40.190.10">
    <property type="entry name" value="Periplasmic binding protein-like II"/>
    <property type="match status" value="2"/>
</dbReference>
<name>A0ABN3VGZ5_9PSEU</name>
<feature type="signal peptide" evidence="5">
    <location>
        <begin position="1"/>
        <end position="23"/>
    </location>
</feature>
<evidence type="ECO:0000313" key="6">
    <source>
        <dbReference type="EMBL" id="GAA2804410.1"/>
    </source>
</evidence>
<keyword evidence="7" id="KW-1185">Reference proteome</keyword>
<protein>
    <submittedName>
        <fullName evidence="6">ABC transporter substrate-binding protein</fullName>
    </submittedName>
</protein>
<dbReference type="PROSITE" id="PS51257">
    <property type="entry name" value="PROKAR_LIPOPROTEIN"/>
    <property type="match status" value="1"/>
</dbReference>
<dbReference type="InterPro" id="IPR006059">
    <property type="entry name" value="SBP"/>
</dbReference>